<feature type="binding site" evidence="14 15">
    <location>
        <position position="73"/>
    </location>
    <ligand>
        <name>a divalent metal cation</name>
        <dbReference type="ChEBI" id="CHEBI:60240"/>
    </ligand>
</feature>
<evidence type="ECO:0000256" key="4">
    <source>
        <dbReference type="ARBA" id="ARBA00004496"/>
    </source>
</evidence>
<dbReference type="GO" id="GO:0032299">
    <property type="term" value="C:ribonuclease H2 complex"/>
    <property type="evidence" value="ECO:0007669"/>
    <property type="project" value="TreeGrafter"/>
</dbReference>
<evidence type="ECO:0000256" key="5">
    <source>
        <dbReference type="ARBA" id="ARBA00007383"/>
    </source>
</evidence>
<dbReference type="InterPro" id="IPR022898">
    <property type="entry name" value="RNase_HII"/>
</dbReference>
<dbReference type="GO" id="GO:0043137">
    <property type="term" value="P:DNA replication, removal of RNA primer"/>
    <property type="evidence" value="ECO:0007669"/>
    <property type="project" value="TreeGrafter"/>
</dbReference>
<dbReference type="CDD" id="cd07182">
    <property type="entry name" value="RNase_HII_bacteria_HII_like"/>
    <property type="match status" value="1"/>
</dbReference>
<comment type="cofactor">
    <cofactor evidence="2">
        <name>Mg(2+)</name>
        <dbReference type="ChEBI" id="CHEBI:18420"/>
    </cofactor>
</comment>
<dbReference type="RefSeq" id="WP_186077964.1">
    <property type="nucleotide sequence ID" value="NZ_CAJEWB010000010.1"/>
</dbReference>
<keyword evidence="8 14" id="KW-0963">Cytoplasm</keyword>
<dbReference type="SUPFAM" id="SSF53098">
    <property type="entry name" value="Ribonuclease H-like"/>
    <property type="match status" value="1"/>
</dbReference>
<sequence length="249" mass="27957">MKISEVKDFLETINSIDEYNMLSLHFDERIGVQKLLKQKLNSLQKEADLINKYNEMNKYEDCIDANYIAGIDEVGRGPLAGEVVAAAVILNDKIIGLNDSKKLSEKKRNALYQIIIDTCNYGIGIATVDEIDSVNIYEATKLAMKRAVLALKLKPDHLLVDAMKLDIGIPETKVIKGDSVSNSIAAASIVAKVHRDKLMKDYSEMYPGYDFVNNKGYGTKEHLKGIEQYGVTEIHRKTFQPIKDMLLKT</sequence>
<dbReference type="Proteomes" id="UP000588186">
    <property type="component" value="Unassembled WGS sequence"/>
</dbReference>
<evidence type="ECO:0000313" key="19">
    <source>
        <dbReference type="Proteomes" id="UP000588186"/>
    </source>
</evidence>
<accession>A0A6V7RGU0</accession>
<comment type="cofactor">
    <cofactor evidence="14 15">
        <name>Mn(2+)</name>
        <dbReference type="ChEBI" id="CHEBI:29035"/>
    </cofactor>
    <cofactor evidence="14 15">
        <name>Mg(2+)</name>
        <dbReference type="ChEBI" id="CHEBI:18420"/>
    </cofactor>
    <text evidence="14 15">Manganese or magnesium. Binds 1 divalent metal ion per monomer in the absence of substrate. May bind a second metal ion after substrate binding.</text>
</comment>
<dbReference type="PANTHER" id="PTHR10954">
    <property type="entry name" value="RIBONUCLEASE H2 SUBUNIT A"/>
    <property type="match status" value="1"/>
</dbReference>
<keyword evidence="9 14" id="KW-0540">Nuclease</keyword>
<dbReference type="GO" id="GO:0030145">
    <property type="term" value="F:manganese ion binding"/>
    <property type="evidence" value="ECO:0007669"/>
    <property type="project" value="UniProtKB-UniRule"/>
</dbReference>
<dbReference type="InterPro" id="IPR024567">
    <property type="entry name" value="RNase_HII/HIII_dom"/>
</dbReference>
<dbReference type="GO" id="GO:0003723">
    <property type="term" value="F:RNA binding"/>
    <property type="evidence" value="ECO:0007669"/>
    <property type="project" value="UniProtKB-UniRule"/>
</dbReference>
<keyword evidence="19" id="KW-1185">Reference proteome</keyword>
<feature type="binding site" evidence="14 15">
    <location>
        <position position="72"/>
    </location>
    <ligand>
        <name>a divalent metal cation</name>
        <dbReference type="ChEBI" id="CHEBI:60240"/>
    </ligand>
</feature>
<name>A0A6V7RGU0_9BACL</name>
<comment type="catalytic activity">
    <reaction evidence="1 14 15 16">
        <text>Endonucleolytic cleavage to 5'-phosphomonoester.</text>
        <dbReference type="EC" id="3.1.26.4"/>
    </reaction>
</comment>
<comment type="subcellular location">
    <subcellularLocation>
        <location evidence="4 14">Cytoplasm</location>
    </subcellularLocation>
</comment>
<evidence type="ECO:0000256" key="14">
    <source>
        <dbReference type="HAMAP-Rule" id="MF_00052"/>
    </source>
</evidence>
<comment type="similarity">
    <text evidence="5 14 16">Belongs to the RNase HII family.</text>
</comment>
<keyword evidence="12 14" id="KW-0378">Hydrolase</keyword>
<dbReference type="HAMAP" id="MF_00052_B">
    <property type="entry name" value="RNase_HII_B"/>
    <property type="match status" value="1"/>
</dbReference>
<comment type="function">
    <text evidence="3 14 16">Endonuclease that specifically degrades the RNA of RNA-DNA hybrids.</text>
</comment>
<dbReference type="AlphaFoldDB" id="A0A6V7RGU0"/>
<organism evidence="18 19">
    <name type="scientific">Phocicoccus pinnipedialis</name>
    <dbReference type="NCBI Taxonomy" id="110845"/>
    <lineage>
        <taxon>Bacteria</taxon>
        <taxon>Bacillati</taxon>
        <taxon>Bacillota</taxon>
        <taxon>Bacilli</taxon>
        <taxon>Bacillales</taxon>
        <taxon>Salinicoccaceae</taxon>
        <taxon>Phocicoccus</taxon>
    </lineage>
</organism>
<gene>
    <name evidence="14 18" type="primary">rnhB</name>
    <name evidence="18" type="ORF">JEOPIN946_01338</name>
</gene>
<dbReference type="PROSITE" id="PS51975">
    <property type="entry name" value="RNASE_H_2"/>
    <property type="match status" value="1"/>
</dbReference>
<evidence type="ECO:0000256" key="1">
    <source>
        <dbReference type="ARBA" id="ARBA00000077"/>
    </source>
</evidence>
<feature type="domain" description="RNase H type-2" evidence="17">
    <location>
        <begin position="66"/>
        <end position="249"/>
    </location>
</feature>
<dbReference type="EC" id="3.1.26.4" evidence="6 14"/>
<feature type="binding site" evidence="14 15">
    <location>
        <position position="161"/>
    </location>
    <ligand>
        <name>a divalent metal cation</name>
        <dbReference type="ChEBI" id="CHEBI:60240"/>
    </ligand>
</feature>
<evidence type="ECO:0000256" key="15">
    <source>
        <dbReference type="PROSITE-ProRule" id="PRU01319"/>
    </source>
</evidence>
<evidence type="ECO:0000256" key="11">
    <source>
        <dbReference type="ARBA" id="ARBA00022759"/>
    </source>
</evidence>
<protein>
    <recommendedName>
        <fullName evidence="7 14">Ribonuclease HII</fullName>
        <shortName evidence="14">RNase HII</shortName>
        <ecNumber evidence="6 14">3.1.26.4</ecNumber>
    </recommendedName>
</protein>
<dbReference type="GO" id="GO:0004523">
    <property type="term" value="F:RNA-DNA hybrid ribonuclease activity"/>
    <property type="evidence" value="ECO:0007669"/>
    <property type="project" value="UniProtKB-UniRule"/>
</dbReference>
<dbReference type="InterPro" id="IPR012337">
    <property type="entry name" value="RNaseH-like_sf"/>
</dbReference>
<evidence type="ECO:0000313" key="18">
    <source>
        <dbReference type="EMBL" id="CAD2076812.1"/>
    </source>
</evidence>
<evidence type="ECO:0000256" key="13">
    <source>
        <dbReference type="ARBA" id="ARBA00023211"/>
    </source>
</evidence>
<dbReference type="GO" id="GO:0006298">
    <property type="term" value="P:mismatch repair"/>
    <property type="evidence" value="ECO:0007669"/>
    <property type="project" value="TreeGrafter"/>
</dbReference>
<dbReference type="Gene3D" id="3.30.420.10">
    <property type="entry name" value="Ribonuclease H-like superfamily/Ribonuclease H"/>
    <property type="match status" value="1"/>
</dbReference>
<dbReference type="GO" id="GO:0005737">
    <property type="term" value="C:cytoplasm"/>
    <property type="evidence" value="ECO:0007669"/>
    <property type="project" value="UniProtKB-SubCell"/>
</dbReference>
<keyword evidence="13 14" id="KW-0464">Manganese</keyword>
<evidence type="ECO:0000256" key="3">
    <source>
        <dbReference type="ARBA" id="ARBA00004065"/>
    </source>
</evidence>
<evidence type="ECO:0000259" key="17">
    <source>
        <dbReference type="PROSITE" id="PS51975"/>
    </source>
</evidence>
<evidence type="ECO:0000256" key="7">
    <source>
        <dbReference type="ARBA" id="ARBA00019179"/>
    </source>
</evidence>
<dbReference type="EMBL" id="CAJEWB010000010">
    <property type="protein sequence ID" value="CAD2076812.1"/>
    <property type="molecule type" value="Genomic_DNA"/>
</dbReference>
<proteinExistence type="inferred from homology"/>
<comment type="caution">
    <text evidence="18">The sequence shown here is derived from an EMBL/GenBank/DDBJ whole genome shotgun (WGS) entry which is preliminary data.</text>
</comment>
<keyword evidence="10 14" id="KW-0479">Metal-binding</keyword>
<evidence type="ECO:0000256" key="12">
    <source>
        <dbReference type="ARBA" id="ARBA00022801"/>
    </source>
</evidence>
<evidence type="ECO:0000256" key="10">
    <source>
        <dbReference type="ARBA" id="ARBA00022723"/>
    </source>
</evidence>
<evidence type="ECO:0000256" key="8">
    <source>
        <dbReference type="ARBA" id="ARBA00022490"/>
    </source>
</evidence>
<evidence type="ECO:0000256" key="2">
    <source>
        <dbReference type="ARBA" id="ARBA00001946"/>
    </source>
</evidence>
<dbReference type="NCBIfam" id="NF000595">
    <property type="entry name" value="PRK00015.1-3"/>
    <property type="match status" value="1"/>
</dbReference>
<evidence type="ECO:0000256" key="6">
    <source>
        <dbReference type="ARBA" id="ARBA00012180"/>
    </source>
</evidence>
<evidence type="ECO:0000256" key="9">
    <source>
        <dbReference type="ARBA" id="ARBA00022722"/>
    </source>
</evidence>
<dbReference type="Pfam" id="PF01351">
    <property type="entry name" value="RNase_HII"/>
    <property type="match status" value="1"/>
</dbReference>
<dbReference type="InterPro" id="IPR036397">
    <property type="entry name" value="RNaseH_sf"/>
</dbReference>
<reference evidence="18 19" key="1">
    <citation type="submission" date="2020-07" db="EMBL/GenBank/DDBJ databases">
        <authorList>
            <person name="Criscuolo A."/>
        </authorList>
    </citation>
    <scope>NUCLEOTIDE SEQUENCE [LARGE SCALE GENOMIC DNA]</scope>
    <source>
        <strain evidence="18">CIP107946</strain>
    </source>
</reference>
<dbReference type="PANTHER" id="PTHR10954:SF18">
    <property type="entry name" value="RIBONUCLEASE HII"/>
    <property type="match status" value="1"/>
</dbReference>
<dbReference type="FunFam" id="3.30.420.10:FF:000006">
    <property type="entry name" value="Ribonuclease HII"/>
    <property type="match status" value="1"/>
</dbReference>
<dbReference type="NCBIfam" id="NF000594">
    <property type="entry name" value="PRK00015.1-1"/>
    <property type="match status" value="1"/>
</dbReference>
<keyword evidence="11 14" id="KW-0255">Endonuclease</keyword>
<evidence type="ECO:0000256" key="16">
    <source>
        <dbReference type="RuleBase" id="RU003515"/>
    </source>
</evidence>
<dbReference type="InterPro" id="IPR001352">
    <property type="entry name" value="RNase_HII/HIII"/>
</dbReference>